<dbReference type="SUPFAM" id="SSF46785">
    <property type="entry name" value="Winged helix' DNA-binding domain"/>
    <property type="match status" value="1"/>
</dbReference>
<evidence type="ECO:0000256" key="1">
    <source>
        <dbReference type="ARBA" id="ARBA00023015"/>
    </source>
</evidence>
<dbReference type="PRINTS" id="PR00033">
    <property type="entry name" value="HTHASNC"/>
</dbReference>
<evidence type="ECO:0000259" key="4">
    <source>
        <dbReference type="PROSITE" id="PS50956"/>
    </source>
</evidence>
<comment type="caution">
    <text evidence="5">The sequence shown here is derived from an EMBL/GenBank/DDBJ whole genome shotgun (WGS) entry which is preliminary data.</text>
</comment>
<dbReference type="GO" id="GO:0006355">
    <property type="term" value="P:regulation of DNA-templated transcription"/>
    <property type="evidence" value="ECO:0007669"/>
    <property type="project" value="UniProtKB-ARBA"/>
</dbReference>
<dbReference type="SUPFAM" id="SSF54909">
    <property type="entry name" value="Dimeric alpha+beta barrel"/>
    <property type="match status" value="1"/>
</dbReference>
<dbReference type="PANTHER" id="PTHR30154:SF34">
    <property type="entry name" value="TRANSCRIPTIONAL REGULATOR AZLB"/>
    <property type="match status" value="1"/>
</dbReference>
<keyword evidence="3" id="KW-0804">Transcription</keyword>
<dbReference type="InterPro" id="IPR019887">
    <property type="entry name" value="Tscrpt_reg_AsnC/Lrp_C"/>
</dbReference>
<dbReference type="PANTHER" id="PTHR30154">
    <property type="entry name" value="LEUCINE-RESPONSIVE REGULATORY PROTEIN"/>
    <property type="match status" value="1"/>
</dbReference>
<dbReference type="EMBL" id="BRVP01000003">
    <property type="protein sequence ID" value="GLB51413.1"/>
    <property type="molecule type" value="Genomic_DNA"/>
</dbReference>
<dbReference type="InterPro" id="IPR011008">
    <property type="entry name" value="Dimeric_a/b-barrel"/>
</dbReference>
<dbReference type="Pfam" id="PF01037">
    <property type="entry name" value="AsnC_trans_reg"/>
    <property type="match status" value="1"/>
</dbReference>
<evidence type="ECO:0000313" key="6">
    <source>
        <dbReference type="Proteomes" id="UP001143545"/>
    </source>
</evidence>
<dbReference type="InterPro" id="IPR000485">
    <property type="entry name" value="AsnC-type_HTH_dom"/>
</dbReference>
<dbReference type="PROSITE" id="PS50956">
    <property type="entry name" value="HTH_ASNC_2"/>
    <property type="match status" value="1"/>
</dbReference>
<dbReference type="SMART" id="SM00344">
    <property type="entry name" value="HTH_ASNC"/>
    <property type="match status" value="1"/>
</dbReference>
<evidence type="ECO:0000313" key="5">
    <source>
        <dbReference type="EMBL" id="GLB51413.1"/>
    </source>
</evidence>
<keyword evidence="1" id="KW-0805">Transcription regulation</keyword>
<dbReference type="Pfam" id="PF13412">
    <property type="entry name" value="HTH_24"/>
    <property type="match status" value="1"/>
</dbReference>
<name>A0A9W6EVD9_9FLAO</name>
<dbReference type="GO" id="GO:0043565">
    <property type="term" value="F:sequence-specific DNA binding"/>
    <property type="evidence" value="ECO:0007669"/>
    <property type="project" value="InterPro"/>
</dbReference>
<dbReference type="GO" id="GO:0005829">
    <property type="term" value="C:cytosol"/>
    <property type="evidence" value="ECO:0007669"/>
    <property type="project" value="TreeGrafter"/>
</dbReference>
<dbReference type="InterPro" id="IPR019888">
    <property type="entry name" value="Tscrpt_reg_AsnC-like"/>
</dbReference>
<evidence type="ECO:0000256" key="3">
    <source>
        <dbReference type="ARBA" id="ARBA00023163"/>
    </source>
</evidence>
<reference evidence="5" key="1">
    <citation type="submission" date="2022-07" db="EMBL/GenBank/DDBJ databases">
        <title>Taxonomy of Novel Oxalotrophic and Methylotrophic Bacteria.</title>
        <authorList>
            <person name="Sahin N."/>
            <person name="Tani A."/>
        </authorList>
    </citation>
    <scope>NUCLEOTIDE SEQUENCE</scope>
    <source>
        <strain evidence="5">AM327</strain>
    </source>
</reference>
<keyword evidence="6" id="KW-1185">Reference proteome</keyword>
<sequence length="156" mass="17615">MKSDKNTVTIDGIDKKILRYLMDDARKPILEIARKIGISGAAIHQRLRKLEQSGLLAGSKFIINPKVLGYSTMAFVGIYLDKAMRNPEAVKVLKDIPEVLECHYTTGNWSILVKILCRDNEHLMNVLNHKIQAIDGVSRTETFISLNQQIDRQIGI</sequence>
<dbReference type="InterPro" id="IPR019885">
    <property type="entry name" value="Tscrpt_reg_HTH_AsnC-type_CS"/>
</dbReference>
<feature type="domain" description="HTH asnC-type" evidence="4">
    <location>
        <begin position="10"/>
        <end position="71"/>
    </location>
</feature>
<keyword evidence="2" id="KW-0238">DNA-binding</keyword>
<organism evidence="5 6">
    <name type="scientific">Neptunitalea chrysea</name>
    <dbReference type="NCBI Taxonomy" id="1647581"/>
    <lineage>
        <taxon>Bacteria</taxon>
        <taxon>Pseudomonadati</taxon>
        <taxon>Bacteroidota</taxon>
        <taxon>Flavobacteriia</taxon>
        <taxon>Flavobacteriales</taxon>
        <taxon>Flavobacteriaceae</taxon>
        <taxon>Neptunitalea</taxon>
    </lineage>
</organism>
<proteinExistence type="predicted"/>
<dbReference type="CDD" id="cd00090">
    <property type="entry name" value="HTH_ARSR"/>
    <property type="match status" value="1"/>
</dbReference>
<gene>
    <name evidence="5" type="ORF">NBRC110019_04520</name>
</gene>
<dbReference type="Gene3D" id="1.10.10.10">
    <property type="entry name" value="Winged helix-like DNA-binding domain superfamily/Winged helix DNA-binding domain"/>
    <property type="match status" value="1"/>
</dbReference>
<dbReference type="InterPro" id="IPR036390">
    <property type="entry name" value="WH_DNA-bd_sf"/>
</dbReference>
<dbReference type="InterPro" id="IPR011991">
    <property type="entry name" value="ArsR-like_HTH"/>
</dbReference>
<accession>A0A9W6EVD9</accession>
<dbReference type="AlphaFoldDB" id="A0A9W6EVD9"/>
<protein>
    <submittedName>
        <fullName evidence="5">Transcriptional regulator</fullName>
    </submittedName>
</protein>
<dbReference type="Gene3D" id="3.30.70.920">
    <property type="match status" value="1"/>
</dbReference>
<dbReference type="RefSeq" id="WP_281751936.1">
    <property type="nucleotide sequence ID" value="NZ_BRVP01000003.1"/>
</dbReference>
<dbReference type="GO" id="GO:0043200">
    <property type="term" value="P:response to amino acid"/>
    <property type="evidence" value="ECO:0007669"/>
    <property type="project" value="TreeGrafter"/>
</dbReference>
<dbReference type="PROSITE" id="PS00519">
    <property type="entry name" value="HTH_ASNC_1"/>
    <property type="match status" value="1"/>
</dbReference>
<dbReference type="Proteomes" id="UP001143545">
    <property type="component" value="Unassembled WGS sequence"/>
</dbReference>
<dbReference type="InterPro" id="IPR036388">
    <property type="entry name" value="WH-like_DNA-bd_sf"/>
</dbReference>
<evidence type="ECO:0000256" key="2">
    <source>
        <dbReference type="ARBA" id="ARBA00023125"/>
    </source>
</evidence>